<evidence type="ECO:0000259" key="5">
    <source>
        <dbReference type="Pfam" id="PF04821"/>
    </source>
</evidence>
<dbReference type="EMBL" id="CAXLJM020000027">
    <property type="protein sequence ID" value="CAL8094483.1"/>
    <property type="molecule type" value="Genomic_DNA"/>
</dbReference>
<reference evidence="7 8" key="1">
    <citation type="submission" date="2024-08" db="EMBL/GenBank/DDBJ databases">
        <authorList>
            <person name="Cucini C."/>
            <person name="Frati F."/>
        </authorList>
    </citation>
    <scope>NUCLEOTIDE SEQUENCE [LARGE SCALE GENOMIC DNA]</scope>
</reference>
<feature type="compositionally biased region" description="Polar residues" evidence="4">
    <location>
        <begin position="332"/>
        <end position="364"/>
    </location>
</feature>
<evidence type="ECO:0000313" key="7">
    <source>
        <dbReference type="EMBL" id="CAL8094483.1"/>
    </source>
</evidence>
<dbReference type="Pfam" id="PF05029">
    <property type="entry name" value="TIMELESS_C"/>
    <property type="match status" value="1"/>
</dbReference>
<evidence type="ECO:0000313" key="8">
    <source>
        <dbReference type="Proteomes" id="UP001642540"/>
    </source>
</evidence>
<feature type="compositionally biased region" description="Polar residues" evidence="4">
    <location>
        <begin position="435"/>
        <end position="456"/>
    </location>
</feature>
<accession>A0ABP1QAL4</accession>
<feature type="compositionally biased region" description="Low complexity" evidence="4">
    <location>
        <begin position="283"/>
        <end position="299"/>
    </location>
</feature>
<feature type="compositionally biased region" description="Low complexity" evidence="4">
    <location>
        <begin position="308"/>
        <end position="320"/>
    </location>
</feature>
<dbReference type="InterPro" id="IPR006906">
    <property type="entry name" value="Timeless_N"/>
</dbReference>
<feature type="region of interest" description="Disordered" evidence="4">
    <location>
        <begin position="1263"/>
        <end position="1326"/>
    </location>
</feature>
<evidence type="ECO:0000256" key="2">
    <source>
        <dbReference type="ARBA" id="ARBA00008174"/>
    </source>
</evidence>
<evidence type="ECO:0000256" key="3">
    <source>
        <dbReference type="ARBA" id="ARBA00023242"/>
    </source>
</evidence>
<feature type="region of interest" description="Disordered" evidence="4">
    <location>
        <begin position="260"/>
        <end position="470"/>
    </location>
</feature>
<dbReference type="PANTHER" id="PTHR22940">
    <property type="entry name" value="TIMEOUT/TIMELESS-2"/>
    <property type="match status" value="1"/>
</dbReference>
<dbReference type="Pfam" id="PF04821">
    <property type="entry name" value="TIMELESS"/>
    <property type="match status" value="1"/>
</dbReference>
<feature type="compositionally biased region" description="Basic residues" evidence="4">
    <location>
        <begin position="382"/>
        <end position="392"/>
    </location>
</feature>
<keyword evidence="8" id="KW-1185">Reference proteome</keyword>
<organism evidence="7 8">
    <name type="scientific">Orchesella dallaii</name>
    <dbReference type="NCBI Taxonomy" id="48710"/>
    <lineage>
        <taxon>Eukaryota</taxon>
        <taxon>Metazoa</taxon>
        <taxon>Ecdysozoa</taxon>
        <taxon>Arthropoda</taxon>
        <taxon>Hexapoda</taxon>
        <taxon>Collembola</taxon>
        <taxon>Entomobryomorpha</taxon>
        <taxon>Entomobryoidea</taxon>
        <taxon>Orchesellidae</taxon>
        <taxon>Orchesellinae</taxon>
        <taxon>Orchesella</taxon>
    </lineage>
</organism>
<name>A0ABP1QAL4_9HEXA</name>
<comment type="similarity">
    <text evidence="2">Belongs to the timeless family.</text>
</comment>
<dbReference type="PANTHER" id="PTHR22940:SF5">
    <property type="entry name" value="PROTEIN TIMELESS"/>
    <property type="match status" value="1"/>
</dbReference>
<evidence type="ECO:0000256" key="4">
    <source>
        <dbReference type="SAM" id="MobiDB-lite"/>
    </source>
</evidence>
<proteinExistence type="inferred from homology"/>
<dbReference type="InterPro" id="IPR007725">
    <property type="entry name" value="TIMELESS_C"/>
</dbReference>
<feature type="domain" description="Timeless N-terminal" evidence="5">
    <location>
        <begin position="54"/>
        <end position="274"/>
    </location>
</feature>
<protein>
    <recommendedName>
        <fullName evidence="9">Protein timeless</fullName>
    </recommendedName>
</protein>
<feature type="region of interest" description="Disordered" evidence="4">
    <location>
        <begin position="986"/>
        <end position="1023"/>
    </location>
</feature>
<evidence type="ECO:0000259" key="6">
    <source>
        <dbReference type="Pfam" id="PF05029"/>
    </source>
</evidence>
<feature type="compositionally biased region" description="Acidic residues" evidence="4">
    <location>
        <begin position="1312"/>
        <end position="1326"/>
    </location>
</feature>
<feature type="compositionally biased region" description="Polar residues" evidence="4">
    <location>
        <begin position="404"/>
        <end position="421"/>
    </location>
</feature>
<feature type="compositionally biased region" description="Polar residues" evidence="4">
    <location>
        <begin position="996"/>
        <end position="1005"/>
    </location>
</feature>
<keyword evidence="3" id="KW-0539">Nucleus</keyword>
<gene>
    <name evidence="7" type="ORF">ODALV1_LOCUS8789</name>
</gene>
<comment type="subcellular location">
    <subcellularLocation>
        <location evidence="1">Nucleus</location>
    </subcellularLocation>
</comment>
<evidence type="ECO:0000256" key="1">
    <source>
        <dbReference type="ARBA" id="ARBA00004123"/>
    </source>
</evidence>
<dbReference type="Proteomes" id="UP001642540">
    <property type="component" value="Unassembled WGS sequence"/>
</dbReference>
<dbReference type="InterPro" id="IPR044998">
    <property type="entry name" value="Timeless"/>
</dbReference>
<sequence length="1326" mass="147918">MKLIIEEEENTLGVLQGRDEMEWVIVDPASLHDMCGLLGYATSSGNYHIKRESCEDAVDELLAKLSNDGPSLQTRRSLGVFQVLGKDLVPLLIAASGEHPKVVPKLIKLLSHLTSPIECLLPTNFANTDEGKQVAYELDSLLRAIKLVFTDFRATKAIVDYLKVLTTKVDELSPDECEGVSDGLLLLRNILHIAHKDAGLQNQILWNLFAHSLDKILLHLMTCSQKNKWGIALVQLIALIYKDQHVSNLQKLLNEWLENSMSESSEDNESNTSPPDPAASRGDSSSEPTLTSDPTSDSSDTGRRRSKSSTSSLSGVKSTTATGEAADGVEQNCGQRSSPSNACTTQNSSSGMVSGSGCNSSMRINSPGIKDPSQMLGQKVYTKPKTKGKGKNGSKDRMSDVDSGISSSHFSTENKSQTTPDDQQRVETQPPPTRPHTSTSVKQEIYSQQEGNSTSSNEDDPQQPKMTMMAKQRPIKLSTHAKIIPKLRVQPMITVSIQDKSEMRKKKLHKRKRRDKTSIKALVHHNPTDEDISLVLREFTVDFLLKGYGSLVALLQEQLSRNASLQVDKSHFLWLITYFLKFASQIELDLELISPVLSNDMLSYLTFEGVAMCENLAVCKDDLKPHLRRMHLVVTAIRELVHAVEVYSKHSSYTNEDKFHLTKLQGYMLNVEELRYLFLLLIRHFKPGVQSKQYLQDLITTNHVFLLLVEKISNYPEYDGQFKMTDFIKEFASPLVMQQYGHLLEDFRKNGEFVNDCVFTMMHHIAGDLSRPEVLYQPLILKTFSNIWEVEFEVKDDWADLIEYVIQRFMKSSRDEKRQIFKSGTSNTSDDNGWSKEDLNNLYWYYTRCATTNDPIGKIMDLYGGGSTGKTRESILNQLLHQRIIGYNQFLKFLASEKMETGDSNGVGTCDIMSTTTSSSHATAGSSCHSVPTSVLMDHLRDANQSSFSFQKSEAFPFSIEVEDGVEMFKSVEIEDSCGEHEQFFKEEEDPEVETVSASLSANTISPPSNDYSDDPPSTPLESSEIPMDICDLDIALGELVNQISGEGQDLAWLQKQVLEACHVKFNFETNRLRSARENAGGMEHENVVEESEREIVGPIPYHYTLLGQSIPIVPWTHYQEILLMSPPYLLLLHKLGFHLPGDVGKMFPRIPHFWTSDVLLAVANKLGPIPSKEVLNFDLTKLMELMESHKQDGYTASVVSLPAPNLAMTGMGTPMNEDLNYNLPGIGVAGSFIPGPASFGFGSAPHTVNWMDLVHKSKQIINRHSDSGDSSSSESLSDESEHMDDCASLKALPPTDQSEDVTMMSEASAHEDDDEGDDEDDQVDL</sequence>
<feature type="domain" description="Timeless C-terminal" evidence="6">
    <location>
        <begin position="1046"/>
        <end position="1160"/>
    </location>
</feature>
<evidence type="ECO:0008006" key="9">
    <source>
        <dbReference type="Google" id="ProtNLM"/>
    </source>
</evidence>
<comment type="caution">
    <text evidence="7">The sequence shown here is derived from an EMBL/GenBank/DDBJ whole genome shotgun (WGS) entry which is preliminary data.</text>
</comment>